<feature type="region of interest" description="Disordered" evidence="6">
    <location>
        <begin position="136"/>
        <end position="155"/>
    </location>
</feature>
<protein>
    <recommendedName>
        <fullName evidence="7">RFX-type winged-helix domain-containing protein</fullName>
    </recommendedName>
</protein>
<feature type="domain" description="RFX-type winged-helix" evidence="7">
    <location>
        <begin position="19"/>
        <end position="94"/>
    </location>
</feature>
<dbReference type="Proteomes" id="UP000681967">
    <property type="component" value="Unassembled WGS sequence"/>
</dbReference>
<reference evidence="8" key="1">
    <citation type="submission" date="2021-02" db="EMBL/GenBank/DDBJ databases">
        <authorList>
            <person name="Nowell W R."/>
        </authorList>
    </citation>
    <scope>NUCLEOTIDE SEQUENCE</scope>
</reference>
<evidence type="ECO:0000256" key="1">
    <source>
        <dbReference type="ARBA" id="ARBA00004123"/>
    </source>
</evidence>
<keyword evidence="3" id="KW-0238">DNA-binding</keyword>
<evidence type="ECO:0000256" key="3">
    <source>
        <dbReference type="ARBA" id="ARBA00023125"/>
    </source>
</evidence>
<dbReference type="AlphaFoldDB" id="A0A816L5P3"/>
<dbReference type="Proteomes" id="UP000681720">
    <property type="component" value="Unassembled WGS sequence"/>
</dbReference>
<evidence type="ECO:0000256" key="2">
    <source>
        <dbReference type="ARBA" id="ARBA00023015"/>
    </source>
</evidence>
<dbReference type="GO" id="GO:0000978">
    <property type="term" value="F:RNA polymerase II cis-regulatory region sequence-specific DNA binding"/>
    <property type="evidence" value="ECO:0007669"/>
    <property type="project" value="TreeGrafter"/>
</dbReference>
<dbReference type="EMBL" id="CAJOBJ010005277">
    <property type="protein sequence ID" value="CAF4026479.1"/>
    <property type="molecule type" value="Genomic_DNA"/>
</dbReference>
<dbReference type="PROSITE" id="PS51526">
    <property type="entry name" value="RFX_DBD"/>
    <property type="match status" value="1"/>
</dbReference>
<evidence type="ECO:0000313" key="10">
    <source>
        <dbReference type="EMBL" id="CAF4026479.1"/>
    </source>
</evidence>
<evidence type="ECO:0000313" key="9">
    <source>
        <dbReference type="EMBL" id="CAF4017187.1"/>
    </source>
</evidence>
<evidence type="ECO:0000256" key="4">
    <source>
        <dbReference type="ARBA" id="ARBA00023163"/>
    </source>
</evidence>
<dbReference type="EMBL" id="CAJNRE010000795">
    <property type="protein sequence ID" value="CAF1931702.1"/>
    <property type="molecule type" value="Genomic_DNA"/>
</dbReference>
<dbReference type="FunFam" id="1.10.10.10:FF:000017">
    <property type="entry name" value="transcription factor RFX3 isoform X1"/>
    <property type="match status" value="1"/>
</dbReference>
<accession>A0A816L5P3</accession>
<keyword evidence="2" id="KW-0805">Transcription regulation</keyword>
<dbReference type="PANTHER" id="PTHR12619">
    <property type="entry name" value="RFX TRANSCRIPTION FACTOR FAMILY"/>
    <property type="match status" value="1"/>
</dbReference>
<dbReference type="EMBL" id="CAJOBH010005217">
    <property type="protein sequence ID" value="CAF4017187.1"/>
    <property type="molecule type" value="Genomic_DNA"/>
</dbReference>
<dbReference type="Proteomes" id="UP000663824">
    <property type="component" value="Unassembled WGS sequence"/>
</dbReference>
<keyword evidence="5" id="KW-0539">Nucleus</keyword>
<dbReference type="InterPro" id="IPR003150">
    <property type="entry name" value="DNA-bd_RFX"/>
</dbReference>
<dbReference type="GO" id="GO:0000981">
    <property type="term" value="F:DNA-binding transcription factor activity, RNA polymerase II-specific"/>
    <property type="evidence" value="ECO:0007669"/>
    <property type="project" value="TreeGrafter"/>
</dbReference>
<evidence type="ECO:0000259" key="7">
    <source>
        <dbReference type="PROSITE" id="PS51526"/>
    </source>
</evidence>
<evidence type="ECO:0000256" key="6">
    <source>
        <dbReference type="SAM" id="MobiDB-lite"/>
    </source>
</evidence>
<comment type="caution">
    <text evidence="8">The sequence shown here is derived from an EMBL/GenBank/DDBJ whole genome shotgun (WGS) entry which is preliminary data.</text>
</comment>
<dbReference type="InterPro" id="IPR057321">
    <property type="entry name" value="RFX1-4/6/8-like_BCD"/>
</dbReference>
<evidence type="ECO:0000313" key="8">
    <source>
        <dbReference type="EMBL" id="CAF1931702.1"/>
    </source>
</evidence>
<gene>
    <name evidence="9" type="ORF">BYL167_LOCUS14565</name>
    <name evidence="10" type="ORF">GIL414_LOCUS13168</name>
    <name evidence="8" type="ORF">MBJ925_LOCUS4370</name>
</gene>
<evidence type="ECO:0000313" key="11">
    <source>
        <dbReference type="Proteomes" id="UP000663824"/>
    </source>
</evidence>
<dbReference type="GO" id="GO:0005634">
    <property type="term" value="C:nucleus"/>
    <property type="evidence" value="ECO:0007669"/>
    <property type="project" value="UniProtKB-SubCell"/>
</dbReference>
<sequence length="563" mass="66198">MSSDQLIERWCKDHATPTTVQWLVDNFEPAEGSSIRRSILYNFYLEHCLGLKVEALNPASFGKLIHSVFLGLKTRRLGTRGNSKYHYYGIQVKSSSPLIKQIPFDGDLLLLSNTHQDFDNQSIHLNMSPNEHIFSPISTSMNNSNNNNNNNNSSNEFLSPNDSLLLSNELPSDITINDIKDFQKAHDDYSTKLYQSLLKFQYDHIEKLIQQFWSLTNIHFSQTNDLTNNDPMITWKFSRICTIPFILDQIRLFYSKFYQTIIDSYFPNVLTSLTQTTIEAIRTIANNISYWLIHAIEHVYDPLKITLIQYTQAFSSILLRYTSLNHLSLTVHTMFLQSSRLITMSNDLTHINFNDLHEQINWLIECDLNLFIKIEQCFKNLFQCQTMLTIHNWTTFIDTLLDDHLILYNNAKEYIYNARQFLLKTNFYCSLILRELTLHYGTSLGSFHLLQLFIEEYLYYRIEQKISYYLNQSVINLVIENLNNEQQQQQQKYIMNKNYQYFFNDDDIDDDFESLSDDFNDPRNILKPLSPVQIDDFILPHGTVTDSFSYIFEDLQPLSNELF</sequence>
<proteinExistence type="predicted"/>
<dbReference type="PANTHER" id="PTHR12619:SF33">
    <property type="entry name" value="RFX, ISOFORM H"/>
    <property type="match status" value="1"/>
</dbReference>
<evidence type="ECO:0000256" key="5">
    <source>
        <dbReference type="ARBA" id="ARBA00023242"/>
    </source>
</evidence>
<dbReference type="InterPro" id="IPR039779">
    <property type="entry name" value="RFX-like"/>
</dbReference>
<keyword evidence="4" id="KW-0804">Transcription</keyword>
<dbReference type="Gene3D" id="1.10.10.10">
    <property type="entry name" value="Winged helix-like DNA-binding domain superfamily/Winged helix DNA-binding domain"/>
    <property type="match status" value="1"/>
</dbReference>
<dbReference type="InterPro" id="IPR036390">
    <property type="entry name" value="WH_DNA-bd_sf"/>
</dbReference>
<dbReference type="InterPro" id="IPR036388">
    <property type="entry name" value="WH-like_DNA-bd_sf"/>
</dbReference>
<name>A0A816L5P3_9BILA</name>
<feature type="compositionally biased region" description="Low complexity" evidence="6">
    <location>
        <begin position="142"/>
        <end position="155"/>
    </location>
</feature>
<dbReference type="Pfam" id="PF25340">
    <property type="entry name" value="BCD_RFX"/>
    <property type="match status" value="1"/>
</dbReference>
<organism evidence="8 11">
    <name type="scientific">Rotaria magnacalcarata</name>
    <dbReference type="NCBI Taxonomy" id="392030"/>
    <lineage>
        <taxon>Eukaryota</taxon>
        <taxon>Metazoa</taxon>
        <taxon>Spiralia</taxon>
        <taxon>Gnathifera</taxon>
        <taxon>Rotifera</taxon>
        <taxon>Eurotatoria</taxon>
        <taxon>Bdelloidea</taxon>
        <taxon>Philodinida</taxon>
        <taxon>Philodinidae</taxon>
        <taxon>Rotaria</taxon>
    </lineage>
</organism>
<comment type="subcellular location">
    <subcellularLocation>
        <location evidence="1">Nucleus</location>
    </subcellularLocation>
</comment>
<dbReference type="SUPFAM" id="SSF46785">
    <property type="entry name" value="Winged helix' DNA-binding domain"/>
    <property type="match status" value="1"/>
</dbReference>
<dbReference type="Pfam" id="PF02257">
    <property type="entry name" value="RFX_DNA_binding"/>
    <property type="match status" value="1"/>
</dbReference>